<protein>
    <recommendedName>
        <fullName evidence="4">Variable surface protein</fullName>
    </recommendedName>
</protein>
<organism evidence="2 3">
    <name type="scientific">Plasmodium vivax Mauritania I</name>
    <dbReference type="NCBI Taxonomy" id="1035515"/>
    <lineage>
        <taxon>Eukaryota</taxon>
        <taxon>Sar</taxon>
        <taxon>Alveolata</taxon>
        <taxon>Apicomplexa</taxon>
        <taxon>Aconoidasida</taxon>
        <taxon>Haemosporida</taxon>
        <taxon>Plasmodiidae</taxon>
        <taxon>Plasmodium</taxon>
        <taxon>Plasmodium (Plasmodium)</taxon>
    </lineage>
</organism>
<dbReference type="Proteomes" id="UP000053776">
    <property type="component" value="Unassembled WGS sequence"/>
</dbReference>
<accession>A0A0J9TIF2</accession>
<feature type="transmembrane region" description="Helical" evidence="1">
    <location>
        <begin position="123"/>
        <end position="142"/>
    </location>
</feature>
<gene>
    <name evidence="2" type="ORF">PVMG_05586</name>
</gene>
<reference evidence="2 3" key="1">
    <citation type="submission" date="2011-08" db="EMBL/GenBank/DDBJ databases">
        <title>The Genome Sequence of Plasmodium vivax Mauritania I.</title>
        <authorList>
            <consortium name="The Broad Institute Genome Sequencing Platform"/>
            <consortium name="The Broad Institute Genome Sequencing Center for Infectious Disease"/>
            <person name="Neafsey D."/>
            <person name="Carlton J."/>
            <person name="Barnwell J."/>
            <person name="Collins W."/>
            <person name="Escalante A."/>
            <person name="Mullikin J."/>
            <person name="Saul A."/>
            <person name="Guigo R."/>
            <person name="Camara F."/>
            <person name="Young S.K."/>
            <person name="Zeng Q."/>
            <person name="Gargeya S."/>
            <person name="Fitzgerald M."/>
            <person name="Haas B."/>
            <person name="Abouelleil A."/>
            <person name="Alvarado L."/>
            <person name="Arachchi H.M."/>
            <person name="Berlin A."/>
            <person name="Brown A."/>
            <person name="Chapman S.B."/>
            <person name="Chen Z."/>
            <person name="Dunbar C."/>
            <person name="Freedman E."/>
            <person name="Gearin G."/>
            <person name="Gellesch M."/>
            <person name="Goldberg J."/>
            <person name="Griggs A."/>
            <person name="Gujja S."/>
            <person name="Heiman D."/>
            <person name="Howarth C."/>
            <person name="Larson L."/>
            <person name="Lui A."/>
            <person name="MacDonald P.J.P."/>
            <person name="Montmayeur A."/>
            <person name="Murphy C."/>
            <person name="Neiman D."/>
            <person name="Pearson M."/>
            <person name="Priest M."/>
            <person name="Roberts A."/>
            <person name="Saif S."/>
            <person name="Shea T."/>
            <person name="Shenoy N."/>
            <person name="Sisk P."/>
            <person name="Stolte C."/>
            <person name="Sykes S."/>
            <person name="Wortman J."/>
            <person name="Nusbaum C."/>
            <person name="Birren B."/>
        </authorList>
    </citation>
    <scope>NUCLEOTIDE SEQUENCE [LARGE SCALE GENOMIC DNA]</scope>
    <source>
        <strain evidence="2 3">Mauritania I</strain>
    </source>
</reference>
<dbReference type="EMBL" id="KQ235003">
    <property type="protein sequence ID" value="KMZ95059.1"/>
    <property type="molecule type" value="Genomic_DNA"/>
</dbReference>
<evidence type="ECO:0000313" key="3">
    <source>
        <dbReference type="Proteomes" id="UP000053776"/>
    </source>
</evidence>
<sequence length="167" mass="19727">MMDVYKALLLLYKEKKDHLSNIPDTFDDRIENNLDEKLIALYSLYDKLNKFKTCKNCENYKCQYAEKCVDIFNKNNVECKSGSNTDFCKELHRFAEQFDDYILQKNPCDIEKVYVLLNKNPHISVILLPIIITLTITFFLLYKVITNVILKCAYIIFLWDSSNIKLL</sequence>
<keyword evidence="1" id="KW-0472">Membrane</keyword>
<name>A0A0J9TIF2_PLAVI</name>
<dbReference type="AlphaFoldDB" id="A0A0J9TIF2"/>
<evidence type="ECO:0000313" key="2">
    <source>
        <dbReference type="EMBL" id="KMZ95059.1"/>
    </source>
</evidence>
<keyword evidence="1" id="KW-1133">Transmembrane helix</keyword>
<proteinExistence type="predicted"/>
<evidence type="ECO:0008006" key="4">
    <source>
        <dbReference type="Google" id="ProtNLM"/>
    </source>
</evidence>
<keyword evidence="1" id="KW-0812">Transmembrane</keyword>
<evidence type="ECO:0000256" key="1">
    <source>
        <dbReference type="SAM" id="Phobius"/>
    </source>
</evidence>